<dbReference type="GO" id="GO:0016887">
    <property type="term" value="F:ATP hydrolysis activity"/>
    <property type="evidence" value="ECO:0007669"/>
    <property type="project" value="InterPro"/>
</dbReference>
<dbReference type="SMART" id="SM00382">
    <property type="entry name" value="AAA"/>
    <property type="match status" value="1"/>
</dbReference>
<dbReference type="InterPro" id="IPR027417">
    <property type="entry name" value="P-loop_NTPase"/>
</dbReference>
<dbReference type="Gene3D" id="1.10.8.60">
    <property type="match status" value="1"/>
</dbReference>
<evidence type="ECO:0000256" key="2">
    <source>
        <dbReference type="ARBA" id="ARBA00022741"/>
    </source>
</evidence>
<dbReference type="STRING" id="589385.SAMN05421504_102335"/>
<dbReference type="EMBL" id="FNON01000002">
    <property type="protein sequence ID" value="SDX10910.1"/>
    <property type="molecule type" value="Genomic_DNA"/>
</dbReference>
<evidence type="ECO:0000313" key="6">
    <source>
        <dbReference type="Proteomes" id="UP000199515"/>
    </source>
</evidence>
<evidence type="ECO:0000259" key="4">
    <source>
        <dbReference type="SMART" id="SM00382"/>
    </source>
</evidence>
<dbReference type="SUPFAM" id="SSF52540">
    <property type="entry name" value="P-loop containing nucleoside triphosphate hydrolases"/>
    <property type="match status" value="1"/>
</dbReference>
<dbReference type="InterPro" id="IPR003593">
    <property type="entry name" value="AAA+_ATPase"/>
</dbReference>
<protein>
    <submittedName>
        <fullName evidence="5">ATPase family associated with various cellular activities (AAA)</fullName>
    </submittedName>
</protein>
<dbReference type="InterPro" id="IPR003959">
    <property type="entry name" value="ATPase_AAA_core"/>
</dbReference>
<reference evidence="5 6" key="1">
    <citation type="submission" date="2016-10" db="EMBL/GenBank/DDBJ databases">
        <authorList>
            <person name="de Groot N.N."/>
        </authorList>
    </citation>
    <scope>NUCLEOTIDE SEQUENCE [LARGE SCALE GENOMIC DNA]</scope>
    <source>
        <strain evidence="5 6">CPCC 202699</strain>
    </source>
</reference>
<name>A0A1H2Z0F9_9PSEU</name>
<feature type="domain" description="AAA+ ATPase" evidence="4">
    <location>
        <begin position="246"/>
        <end position="374"/>
    </location>
</feature>
<evidence type="ECO:0000256" key="3">
    <source>
        <dbReference type="ARBA" id="ARBA00022840"/>
    </source>
</evidence>
<proteinExistence type="inferred from homology"/>
<keyword evidence="2" id="KW-0547">Nucleotide-binding</keyword>
<sequence>MGDDHEFAMDLHRIIKATADAVAGGGASNELVEKVTTHLGIPLSQVVLVGRNGPQWEHASVQAGVDAYLERHGAGEWFGIVGGQRAHEELISMLVQARRSGTFELGAVDYATVATGPEDATEVIQLGLVPATAADGTPVIIGIRGANAMFGQEVCRFEVLAGSREVAAGVREEIERLMDAHNVLRGQVLAFGTNEHRGNELLSFMPRPELSDDEVILAEGVLEAIERHTVGIDASGERLLAAGQHLKRGLLLHGPAGTGKTHTVRYLMGRLPESTVIVLTGMAMRWISKAAELARRLQPSIVVLEDVDLIAQERVYGPAGANPLLFMLLDAMDGIGRDANVTFVLTTNRADELERALTDRPGRVDLAVEIPKPDADGRLRLLELYGRGIELTADLAPIVESTEGVTASYIKELLRRAVLKAIADDPDGGAVTVGSETLTAALAEMQGEHNTLTRALLGSGESGESQPRSFPG</sequence>
<dbReference type="PANTHER" id="PTHR23073">
    <property type="entry name" value="26S PROTEASOME REGULATORY SUBUNIT"/>
    <property type="match status" value="1"/>
</dbReference>
<evidence type="ECO:0000313" key="5">
    <source>
        <dbReference type="EMBL" id="SDX10910.1"/>
    </source>
</evidence>
<keyword evidence="6" id="KW-1185">Reference proteome</keyword>
<dbReference type="Gene3D" id="3.40.50.300">
    <property type="entry name" value="P-loop containing nucleotide triphosphate hydrolases"/>
    <property type="match status" value="1"/>
</dbReference>
<dbReference type="GO" id="GO:0005524">
    <property type="term" value="F:ATP binding"/>
    <property type="evidence" value="ECO:0007669"/>
    <property type="project" value="UniProtKB-KW"/>
</dbReference>
<evidence type="ECO:0000256" key="1">
    <source>
        <dbReference type="ARBA" id="ARBA00006914"/>
    </source>
</evidence>
<dbReference type="Proteomes" id="UP000199515">
    <property type="component" value="Unassembled WGS sequence"/>
</dbReference>
<dbReference type="CDD" id="cd19481">
    <property type="entry name" value="RecA-like_protease"/>
    <property type="match status" value="1"/>
</dbReference>
<dbReference type="AlphaFoldDB" id="A0A1H2Z0F9"/>
<dbReference type="Pfam" id="PF00004">
    <property type="entry name" value="AAA"/>
    <property type="match status" value="1"/>
</dbReference>
<organism evidence="5 6">
    <name type="scientific">Amycolatopsis xylanica</name>
    <dbReference type="NCBI Taxonomy" id="589385"/>
    <lineage>
        <taxon>Bacteria</taxon>
        <taxon>Bacillati</taxon>
        <taxon>Actinomycetota</taxon>
        <taxon>Actinomycetes</taxon>
        <taxon>Pseudonocardiales</taxon>
        <taxon>Pseudonocardiaceae</taxon>
        <taxon>Amycolatopsis</taxon>
    </lineage>
</organism>
<gene>
    <name evidence="5" type="ORF">SAMN05421504_102335</name>
</gene>
<dbReference type="RefSeq" id="WP_091288238.1">
    <property type="nucleotide sequence ID" value="NZ_FNON01000002.1"/>
</dbReference>
<keyword evidence="3" id="KW-0067">ATP-binding</keyword>
<dbReference type="OrthoDB" id="9809379at2"/>
<accession>A0A1H2Z0F9</accession>
<dbReference type="InterPro" id="IPR050221">
    <property type="entry name" value="26S_Proteasome_ATPase"/>
</dbReference>
<comment type="similarity">
    <text evidence="1">Belongs to the AAA ATPase family.</text>
</comment>